<gene>
    <name evidence="1" type="ORF">PR048_013176</name>
</gene>
<organism evidence="1 2">
    <name type="scientific">Dryococelus australis</name>
    <dbReference type="NCBI Taxonomy" id="614101"/>
    <lineage>
        <taxon>Eukaryota</taxon>
        <taxon>Metazoa</taxon>
        <taxon>Ecdysozoa</taxon>
        <taxon>Arthropoda</taxon>
        <taxon>Hexapoda</taxon>
        <taxon>Insecta</taxon>
        <taxon>Pterygota</taxon>
        <taxon>Neoptera</taxon>
        <taxon>Polyneoptera</taxon>
        <taxon>Phasmatodea</taxon>
        <taxon>Verophasmatodea</taxon>
        <taxon>Anareolatae</taxon>
        <taxon>Phasmatidae</taxon>
        <taxon>Eurycanthinae</taxon>
        <taxon>Dryococelus</taxon>
    </lineage>
</organism>
<name>A0ABQ9HRI5_9NEOP</name>
<keyword evidence="2" id="KW-1185">Reference proteome</keyword>
<evidence type="ECO:0000313" key="1">
    <source>
        <dbReference type="EMBL" id="KAJ8886962.1"/>
    </source>
</evidence>
<protein>
    <submittedName>
        <fullName evidence="1">Uncharacterized protein</fullName>
    </submittedName>
</protein>
<evidence type="ECO:0000313" key="2">
    <source>
        <dbReference type="Proteomes" id="UP001159363"/>
    </source>
</evidence>
<reference evidence="1 2" key="1">
    <citation type="submission" date="2023-02" db="EMBL/GenBank/DDBJ databases">
        <title>LHISI_Scaffold_Assembly.</title>
        <authorList>
            <person name="Stuart O.P."/>
            <person name="Cleave R."/>
            <person name="Magrath M.J.L."/>
            <person name="Mikheyev A.S."/>
        </authorList>
    </citation>
    <scope>NUCLEOTIDE SEQUENCE [LARGE SCALE GENOMIC DNA]</scope>
    <source>
        <strain evidence="1">Daus_M_001</strain>
        <tissue evidence="1">Leg muscle</tissue>
    </source>
</reference>
<accession>A0ABQ9HRI5</accession>
<dbReference type="Proteomes" id="UP001159363">
    <property type="component" value="Chromosome X"/>
</dbReference>
<proteinExistence type="predicted"/>
<dbReference type="EMBL" id="JARBHB010000004">
    <property type="protein sequence ID" value="KAJ8886962.1"/>
    <property type="molecule type" value="Genomic_DNA"/>
</dbReference>
<comment type="caution">
    <text evidence="1">The sequence shown here is derived from an EMBL/GenBank/DDBJ whole genome shotgun (WGS) entry which is preliminary data.</text>
</comment>
<sequence length="336" mass="37779">MFNGHADDTVLVFITKLEQDADIFKYTLLWLRMKPLNMRLLSVNGCILQWYLGRVLQIFMHGQACNITQSSGISVSITEANRRALDETPQLCKSSFNIDRNPVNCYFCHIIDHKQSQYRKKQDAQNLSALRFTVKGFNSKSVQNLVECDVDILIDRDAYTLCAAKQRLYLRNKSYVLGRASDKESNPSQPTEPIQESAHLKVYDDLPPGTGKRAQVNFVLPVNVDSDVVLVEPVLENYFPNVKHCYVARSTSHVSCVNGNKAVPLDIVNTSQAAVNVLSGTKFVTVQVLETENILPCDEIITVTTTELNNPKNVSVSVMLEVFHIVSLIKLEAIMR</sequence>